<dbReference type="PANTHER" id="PTHR10225:SF2">
    <property type="entry name" value="LYMPHATIC VESSEL ENDOTHELIAL HYALURONIC ACID RECEPTOR 1"/>
    <property type="match status" value="1"/>
</dbReference>
<name>A0A8T0AZ84_SILME</name>
<keyword evidence="6 9" id="KW-1015">Disulfide bond</keyword>
<accession>A0A8T0AZ84</accession>
<evidence type="ECO:0000259" key="13">
    <source>
        <dbReference type="PROSITE" id="PS50963"/>
    </source>
</evidence>
<dbReference type="GO" id="GO:0004888">
    <property type="term" value="F:transmembrane signaling receptor activity"/>
    <property type="evidence" value="ECO:0007669"/>
    <property type="project" value="TreeGrafter"/>
</dbReference>
<evidence type="ECO:0000256" key="12">
    <source>
        <dbReference type="SAM" id="SignalP"/>
    </source>
</evidence>
<dbReference type="PROSITE" id="PS50963">
    <property type="entry name" value="LINK_2"/>
    <property type="match status" value="1"/>
</dbReference>
<dbReference type="AlphaFoldDB" id="A0A8T0AZ84"/>
<dbReference type="GO" id="GO:0005886">
    <property type="term" value="C:plasma membrane"/>
    <property type="evidence" value="ECO:0007669"/>
    <property type="project" value="TreeGrafter"/>
</dbReference>
<dbReference type="OrthoDB" id="9938473at2759"/>
<feature type="disulfide bond" evidence="9">
    <location>
        <begin position="83"/>
        <end position="104"/>
    </location>
</feature>
<feature type="signal peptide" evidence="12">
    <location>
        <begin position="1"/>
        <end position="20"/>
    </location>
</feature>
<keyword evidence="15" id="KW-1185">Reference proteome</keyword>
<dbReference type="GO" id="GO:0007155">
    <property type="term" value="P:cell adhesion"/>
    <property type="evidence" value="ECO:0007669"/>
    <property type="project" value="InterPro"/>
</dbReference>
<keyword evidence="8" id="KW-0325">Glycoprotein</keyword>
<dbReference type="InterPro" id="IPR016187">
    <property type="entry name" value="CTDL_fold"/>
</dbReference>
<comment type="subcellular location">
    <subcellularLocation>
        <location evidence="1">Membrane</location>
        <topology evidence="1">Single-pass membrane protein</topology>
    </subcellularLocation>
</comment>
<gene>
    <name evidence="14" type="ORF">HF521_003749</name>
</gene>
<organism evidence="14 15">
    <name type="scientific">Silurus meridionalis</name>
    <name type="common">Southern catfish</name>
    <name type="synonym">Silurus soldatovi meridionalis</name>
    <dbReference type="NCBI Taxonomy" id="175797"/>
    <lineage>
        <taxon>Eukaryota</taxon>
        <taxon>Metazoa</taxon>
        <taxon>Chordata</taxon>
        <taxon>Craniata</taxon>
        <taxon>Vertebrata</taxon>
        <taxon>Euteleostomi</taxon>
        <taxon>Actinopterygii</taxon>
        <taxon>Neopterygii</taxon>
        <taxon>Teleostei</taxon>
        <taxon>Ostariophysi</taxon>
        <taxon>Siluriformes</taxon>
        <taxon>Siluridae</taxon>
        <taxon>Silurus</taxon>
    </lineage>
</organism>
<proteinExistence type="predicted"/>
<evidence type="ECO:0000256" key="5">
    <source>
        <dbReference type="ARBA" id="ARBA00023136"/>
    </source>
</evidence>
<keyword evidence="7" id="KW-0675">Receptor</keyword>
<evidence type="ECO:0000256" key="8">
    <source>
        <dbReference type="ARBA" id="ARBA00023180"/>
    </source>
</evidence>
<dbReference type="PROSITE" id="PS01241">
    <property type="entry name" value="LINK_1"/>
    <property type="match status" value="1"/>
</dbReference>
<keyword evidence="4 11" id="KW-1133">Transmembrane helix</keyword>
<evidence type="ECO:0000256" key="2">
    <source>
        <dbReference type="ARBA" id="ARBA00022692"/>
    </source>
</evidence>
<feature type="chain" id="PRO_5035807067" description="Link domain-containing protein" evidence="12">
    <location>
        <begin position="21"/>
        <end position="368"/>
    </location>
</feature>
<dbReference type="InterPro" id="IPR016186">
    <property type="entry name" value="C-type_lectin-like/link_sf"/>
</dbReference>
<sequence length="368" mass="40587">MISRSRVCAAFLHFVLCTASLDLSQIQVYPENGGISEVFIVQLINQSYSFNATTAIDVCTSLGVRIASRAEVETAYRNGLQTCRYGWVMEKVAIIPRIQQNKKCGQNRFGVIVWRASPTQLFDVFCSRSTGQTQATTSTTLNMTTVSDGRTDAKTTSPTFFPSTWLNKNLLGSSLSPQPISHGPNTSLIPTTSSFTVTPKAAKSSQTWPPSNTLPNTIYQPSISSTFSTSFSSFSTSVSSLSTSFSSFSTSFSILSSSHPFINSSFVTISSNETDVQPPPGKGFSFGAVLLACVILAVMLLIIAGTGIIWYIKTKRPQRLSPWERICHKDMFETEMWKHDEQHFTMQNDHRNLGDDTPFQMDDDTISF</sequence>
<feature type="region of interest" description="Disordered" evidence="10">
    <location>
        <begin position="348"/>
        <end position="368"/>
    </location>
</feature>
<dbReference type="Proteomes" id="UP000606274">
    <property type="component" value="Unassembled WGS sequence"/>
</dbReference>
<comment type="caution">
    <text evidence="9">Lacks conserved residue(s) required for the propagation of feature annotation.</text>
</comment>
<dbReference type="SUPFAM" id="SSF56436">
    <property type="entry name" value="C-type lectin-like"/>
    <property type="match status" value="1"/>
</dbReference>
<dbReference type="EMBL" id="JABFDY010000013">
    <property type="protein sequence ID" value="KAF7699007.1"/>
    <property type="molecule type" value="Genomic_DNA"/>
</dbReference>
<feature type="transmembrane region" description="Helical" evidence="11">
    <location>
        <begin position="284"/>
        <end position="312"/>
    </location>
</feature>
<dbReference type="PANTHER" id="PTHR10225">
    <property type="entry name" value="HYALURONAN RECEPTOR"/>
    <property type="match status" value="1"/>
</dbReference>
<comment type="caution">
    <text evidence="14">The sequence shown here is derived from an EMBL/GenBank/DDBJ whole genome shotgun (WGS) entry which is preliminary data.</text>
</comment>
<evidence type="ECO:0000256" key="9">
    <source>
        <dbReference type="PROSITE-ProRule" id="PRU00323"/>
    </source>
</evidence>
<dbReference type="Gene3D" id="3.10.100.10">
    <property type="entry name" value="Mannose-Binding Protein A, subunit A"/>
    <property type="match status" value="1"/>
</dbReference>
<dbReference type="SMART" id="SM00445">
    <property type="entry name" value="LINK"/>
    <property type="match status" value="1"/>
</dbReference>
<feature type="domain" description="Link" evidence="13">
    <location>
        <begin position="37"/>
        <end position="128"/>
    </location>
</feature>
<evidence type="ECO:0000256" key="6">
    <source>
        <dbReference type="ARBA" id="ARBA00023157"/>
    </source>
</evidence>
<keyword evidence="2 11" id="KW-0812">Transmembrane</keyword>
<dbReference type="InterPro" id="IPR000538">
    <property type="entry name" value="Link_dom"/>
</dbReference>
<keyword evidence="3 12" id="KW-0732">Signal</keyword>
<evidence type="ECO:0000256" key="7">
    <source>
        <dbReference type="ARBA" id="ARBA00023170"/>
    </source>
</evidence>
<dbReference type="InterPro" id="IPR043210">
    <property type="entry name" value="CD44_antigen-like"/>
</dbReference>
<evidence type="ECO:0000256" key="11">
    <source>
        <dbReference type="SAM" id="Phobius"/>
    </source>
</evidence>
<dbReference type="Pfam" id="PF00193">
    <property type="entry name" value="Xlink"/>
    <property type="match status" value="1"/>
</dbReference>
<keyword evidence="5 11" id="KW-0472">Membrane</keyword>
<reference evidence="14" key="1">
    <citation type="submission" date="2020-08" db="EMBL/GenBank/DDBJ databases">
        <title>Chromosome-level assembly of Southern catfish (Silurus meridionalis) provides insights into visual adaptation to the nocturnal and benthic lifestyles.</title>
        <authorList>
            <person name="Zhang Y."/>
            <person name="Wang D."/>
            <person name="Peng Z."/>
        </authorList>
    </citation>
    <scope>NUCLEOTIDE SEQUENCE</scope>
    <source>
        <strain evidence="14">SWU-2019-XX</strain>
        <tissue evidence="14">Muscle</tissue>
    </source>
</reference>
<dbReference type="GO" id="GO:0005540">
    <property type="term" value="F:hyaluronic acid binding"/>
    <property type="evidence" value="ECO:0007669"/>
    <property type="project" value="InterPro"/>
</dbReference>
<evidence type="ECO:0000256" key="3">
    <source>
        <dbReference type="ARBA" id="ARBA00022729"/>
    </source>
</evidence>
<evidence type="ECO:0000256" key="4">
    <source>
        <dbReference type="ARBA" id="ARBA00022989"/>
    </source>
</evidence>
<evidence type="ECO:0000256" key="1">
    <source>
        <dbReference type="ARBA" id="ARBA00004167"/>
    </source>
</evidence>
<evidence type="ECO:0000313" key="14">
    <source>
        <dbReference type="EMBL" id="KAF7699007.1"/>
    </source>
</evidence>
<evidence type="ECO:0000256" key="10">
    <source>
        <dbReference type="SAM" id="MobiDB-lite"/>
    </source>
</evidence>
<protein>
    <recommendedName>
        <fullName evidence="13">Link domain-containing protein</fullName>
    </recommendedName>
</protein>
<evidence type="ECO:0000313" key="15">
    <source>
        <dbReference type="Proteomes" id="UP000606274"/>
    </source>
</evidence>